<dbReference type="Gene3D" id="3.80.10.10">
    <property type="entry name" value="Ribonuclease Inhibitor"/>
    <property type="match status" value="2"/>
</dbReference>
<dbReference type="AlphaFoldDB" id="A0A5A7QXB2"/>
<feature type="domain" description="F-box/LRR-repeat protein 15/At3g58940/PEG3-like LRR" evidence="1">
    <location>
        <begin position="302"/>
        <end position="395"/>
    </location>
</feature>
<feature type="non-terminal residue" evidence="2">
    <location>
        <position position="1"/>
    </location>
</feature>
<gene>
    <name evidence="2" type="ORF">STAS_26248</name>
</gene>
<accession>A0A5A7QXB2</accession>
<dbReference type="InterPro" id="IPR032675">
    <property type="entry name" value="LRR_dom_sf"/>
</dbReference>
<sequence length="632" mass="71958">ESLEELHLRKCTLSPVESVLFKSLRTLTLQELQLRKCTLSPVESVLFKSLRTLTLEWVDVDGGTFETKTLGCPLLRRLVINNCWELRNTKEVAPRGLNYFVFKNFKGIKGRSIKIDIPSLERVRIEGNDAHGDGATAKAHSSSLGSLVCICTDSSCQISRSTYYRLTARDLVSPVKSVRFKGLRTFTLKQVQVDGVTFETIMLGCPLLRRLVIKRCWGLRNVRLSEVPPSGLKYFELFGSKRIEGPWRHKGPTTRPNLDTTQQNFDSIVDRILQGYSDQNLSIHKLHLHLSTPLSPPVISLLNKWLPMITALNIKVLKLNFQSLTCNCLPTPAYYESLEELHLRNIIKLSPVRSVPFKRLRTLTLEHVQVDDGTFEMIMLGCPLLSRLVINYCSELRNCKGMINVRLSEEASRGLNYFLPRAVFLAESLEELHLCYCKLSPVEGVRFKRLRTLTLEEVQVDDDGTVEKITSGCPLLSRLVINNSWEPWRHKGSTRPNLGSTQQNFVSVLDRTLQGYLDQNLSIHKLHLHFSTTPLSPPVISLLNKWIPMITALNIKVLKFNFHSPTCNLSPTPAYYESLEELHLCKCRLSPVKSVRFKFLHTLTLEQVKVDGATFETKTLGCPLLRRLVLHY</sequence>
<dbReference type="EMBL" id="BKCP01008404">
    <property type="protein sequence ID" value="GER49037.1"/>
    <property type="molecule type" value="Genomic_DNA"/>
</dbReference>
<evidence type="ECO:0000313" key="3">
    <source>
        <dbReference type="Proteomes" id="UP000325081"/>
    </source>
</evidence>
<feature type="non-terminal residue" evidence="2">
    <location>
        <position position="632"/>
    </location>
</feature>
<dbReference type="SUPFAM" id="SSF52047">
    <property type="entry name" value="RNI-like"/>
    <property type="match status" value="1"/>
</dbReference>
<dbReference type="PANTHER" id="PTHR31639:SF42">
    <property type="entry name" value="OS02G0160200 PROTEIN"/>
    <property type="match status" value="1"/>
</dbReference>
<proteinExistence type="predicted"/>
<dbReference type="OrthoDB" id="1300012at2759"/>
<evidence type="ECO:0000313" key="2">
    <source>
        <dbReference type="EMBL" id="GER49037.1"/>
    </source>
</evidence>
<name>A0A5A7QXB2_STRAF</name>
<reference evidence="3" key="1">
    <citation type="journal article" date="2019" name="Curr. Biol.">
        <title>Genome Sequence of Striga asiatica Provides Insight into the Evolution of Plant Parasitism.</title>
        <authorList>
            <person name="Yoshida S."/>
            <person name="Kim S."/>
            <person name="Wafula E.K."/>
            <person name="Tanskanen J."/>
            <person name="Kim Y.M."/>
            <person name="Honaas L."/>
            <person name="Yang Z."/>
            <person name="Spallek T."/>
            <person name="Conn C.E."/>
            <person name="Ichihashi Y."/>
            <person name="Cheong K."/>
            <person name="Cui S."/>
            <person name="Der J.P."/>
            <person name="Gundlach H."/>
            <person name="Jiao Y."/>
            <person name="Hori C."/>
            <person name="Ishida J.K."/>
            <person name="Kasahara H."/>
            <person name="Kiba T."/>
            <person name="Kim M.S."/>
            <person name="Koo N."/>
            <person name="Laohavisit A."/>
            <person name="Lee Y.H."/>
            <person name="Lumba S."/>
            <person name="McCourt P."/>
            <person name="Mortimer J.C."/>
            <person name="Mutuku J.M."/>
            <person name="Nomura T."/>
            <person name="Sasaki-Sekimoto Y."/>
            <person name="Seto Y."/>
            <person name="Wang Y."/>
            <person name="Wakatake T."/>
            <person name="Sakakibara H."/>
            <person name="Demura T."/>
            <person name="Yamaguchi S."/>
            <person name="Yoneyama K."/>
            <person name="Manabe R.I."/>
            <person name="Nelson D.C."/>
            <person name="Schulman A.H."/>
            <person name="Timko M.P."/>
            <person name="dePamphilis C.W."/>
            <person name="Choi D."/>
            <person name="Shirasu K."/>
        </authorList>
    </citation>
    <scope>NUCLEOTIDE SEQUENCE [LARGE SCALE GENOMIC DNA]</scope>
    <source>
        <strain evidence="3">cv. UVA1</strain>
    </source>
</reference>
<keyword evidence="3" id="KW-1185">Reference proteome</keyword>
<comment type="caution">
    <text evidence="2">The sequence shown here is derived from an EMBL/GenBank/DDBJ whole genome shotgun (WGS) entry which is preliminary data.</text>
</comment>
<organism evidence="2 3">
    <name type="scientific">Striga asiatica</name>
    <name type="common">Asiatic witchweed</name>
    <name type="synonym">Buchnera asiatica</name>
    <dbReference type="NCBI Taxonomy" id="4170"/>
    <lineage>
        <taxon>Eukaryota</taxon>
        <taxon>Viridiplantae</taxon>
        <taxon>Streptophyta</taxon>
        <taxon>Embryophyta</taxon>
        <taxon>Tracheophyta</taxon>
        <taxon>Spermatophyta</taxon>
        <taxon>Magnoliopsida</taxon>
        <taxon>eudicotyledons</taxon>
        <taxon>Gunneridae</taxon>
        <taxon>Pentapetalae</taxon>
        <taxon>asterids</taxon>
        <taxon>lamiids</taxon>
        <taxon>Lamiales</taxon>
        <taxon>Orobanchaceae</taxon>
        <taxon>Buchnereae</taxon>
        <taxon>Striga</taxon>
    </lineage>
</organism>
<feature type="domain" description="F-box/LRR-repeat protein 15/At3g58940/PEG3-like LRR" evidence="1">
    <location>
        <begin position="415"/>
        <end position="489"/>
    </location>
</feature>
<dbReference type="PANTHER" id="PTHR31639">
    <property type="entry name" value="F-BOX PROTEIN-LIKE"/>
    <property type="match status" value="1"/>
</dbReference>
<dbReference type="Proteomes" id="UP000325081">
    <property type="component" value="Unassembled WGS sequence"/>
</dbReference>
<evidence type="ECO:0000259" key="1">
    <source>
        <dbReference type="Pfam" id="PF24758"/>
    </source>
</evidence>
<protein>
    <submittedName>
        <fullName evidence="2">F-box/RNI-like superfamily protein</fullName>
    </submittedName>
</protein>
<dbReference type="InterPro" id="IPR055411">
    <property type="entry name" value="LRR_FXL15/At3g58940/PEG3-like"/>
</dbReference>
<dbReference type="Pfam" id="PF24758">
    <property type="entry name" value="LRR_At5g56370"/>
    <property type="match status" value="2"/>
</dbReference>
<dbReference type="SUPFAM" id="SSF52058">
    <property type="entry name" value="L domain-like"/>
    <property type="match status" value="1"/>
</dbReference>